<evidence type="ECO:0000313" key="10">
    <source>
        <dbReference type="Proteomes" id="UP000789359"/>
    </source>
</evidence>
<dbReference type="EC" id="4.2.1.1" evidence="3 8"/>
<keyword evidence="5 8" id="KW-0862">Zinc</keyword>
<dbReference type="EMBL" id="CAJHOE010000002">
    <property type="protein sequence ID" value="CAD7288002.1"/>
    <property type="molecule type" value="Genomic_DNA"/>
</dbReference>
<name>A0ABM8Q516_9BACT</name>
<comment type="cofactor">
    <cofactor evidence="1">
        <name>Zn(2+)</name>
        <dbReference type="ChEBI" id="CHEBI:29105"/>
    </cofactor>
</comment>
<dbReference type="RefSeq" id="WP_230056846.1">
    <property type="nucleotide sequence ID" value="NZ_CAJHOE010000002.1"/>
</dbReference>
<comment type="similarity">
    <text evidence="2 8">Belongs to the beta-class carbonic anhydrase family.</text>
</comment>
<dbReference type="SMART" id="SM00947">
    <property type="entry name" value="Pro_CA"/>
    <property type="match status" value="1"/>
</dbReference>
<gene>
    <name evidence="9" type="primary">cynT</name>
    <name evidence="9" type="ORF">LMG8286_01080</name>
</gene>
<protein>
    <recommendedName>
        <fullName evidence="3 8">Carbonic anhydrase</fullName>
        <ecNumber evidence="3 8">4.2.1.1</ecNumber>
    </recommendedName>
    <alternativeName>
        <fullName evidence="8">Carbonate dehydratase</fullName>
    </alternativeName>
</protein>
<reference evidence="9 10" key="1">
    <citation type="submission" date="2020-11" db="EMBL/GenBank/DDBJ databases">
        <authorList>
            <person name="Peeters C."/>
        </authorList>
    </citation>
    <scope>NUCLEOTIDE SEQUENCE [LARGE SCALE GENOMIC DNA]</scope>
    <source>
        <strain evidence="9 10">LMG 8286</strain>
    </source>
</reference>
<dbReference type="PROSITE" id="PS00704">
    <property type="entry name" value="PROK_CO2_ANHYDRASE_1"/>
    <property type="match status" value="1"/>
</dbReference>
<evidence type="ECO:0000256" key="5">
    <source>
        <dbReference type="ARBA" id="ARBA00022833"/>
    </source>
</evidence>
<evidence type="ECO:0000256" key="2">
    <source>
        <dbReference type="ARBA" id="ARBA00006217"/>
    </source>
</evidence>
<evidence type="ECO:0000313" key="9">
    <source>
        <dbReference type="EMBL" id="CAD7288002.1"/>
    </source>
</evidence>
<organism evidence="9 10">
    <name type="scientific">Campylobacter suis</name>
    <dbReference type="NCBI Taxonomy" id="2790657"/>
    <lineage>
        <taxon>Bacteria</taxon>
        <taxon>Pseudomonadati</taxon>
        <taxon>Campylobacterota</taxon>
        <taxon>Epsilonproteobacteria</taxon>
        <taxon>Campylobacterales</taxon>
        <taxon>Campylobacteraceae</taxon>
        <taxon>Campylobacter</taxon>
    </lineage>
</organism>
<dbReference type="Pfam" id="PF00484">
    <property type="entry name" value="Pro_CA"/>
    <property type="match status" value="1"/>
</dbReference>
<evidence type="ECO:0000256" key="3">
    <source>
        <dbReference type="ARBA" id="ARBA00012925"/>
    </source>
</evidence>
<dbReference type="PROSITE" id="PS00705">
    <property type="entry name" value="PROK_CO2_ANHYDRASE_2"/>
    <property type="match status" value="1"/>
</dbReference>
<dbReference type="InterPro" id="IPR001765">
    <property type="entry name" value="Carbonic_anhydrase"/>
</dbReference>
<keyword evidence="4" id="KW-0479">Metal-binding</keyword>
<dbReference type="PANTHER" id="PTHR11002">
    <property type="entry name" value="CARBONIC ANHYDRASE"/>
    <property type="match status" value="1"/>
</dbReference>
<keyword evidence="10" id="KW-1185">Reference proteome</keyword>
<evidence type="ECO:0000256" key="7">
    <source>
        <dbReference type="ARBA" id="ARBA00048348"/>
    </source>
</evidence>
<dbReference type="SUPFAM" id="SSF53056">
    <property type="entry name" value="beta-carbonic anhydrase, cab"/>
    <property type="match status" value="1"/>
</dbReference>
<comment type="catalytic activity">
    <reaction evidence="7 8">
        <text>hydrogencarbonate + H(+) = CO2 + H2O</text>
        <dbReference type="Rhea" id="RHEA:10748"/>
        <dbReference type="ChEBI" id="CHEBI:15377"/>
        <dbReference type="ChEBI" id="CHEBI:15378"/>
        <dbReference type="ChEBI" id="CHEBI:16526"/>
        <dbReference type="ChEBI" id="CHEBI:17544"/>
        <dbReference type="EC" id="4.2.1.1"/>
    </reaction>
</comment>
<keyword evidence="6 8" id="KW-0456">Lyase</keyword>
<dbReference type="InterPro" id="IPR015892">
    <property type="entry name" value="Carbonic_anhydrase_CS"/>
</dbReference>
<proteinExistence type="inferred from homology"/>
<evidence type="ECO:0000256" key="6">
    <source>
        <dbReference type="ARBA" id="ARBA00023239"/>
    </source>
</evidence>
<accession>A0ABM8Q516</accession>
<comment type="function">
    <text evidence="8">Reversible hydration of carbon dioxide.</text>
</comment>
<dbReference type="Proteomes" id="UP000789359">
    <property type="component" value="Unassembled WGS sequence"/>
</dbReference>
<sequence length="207" mass="23414">MSLFFHGAIDFMENGFLEHKELFESLENNQEPSVLFVSCADSRVVPNLITNTLPGELFTVRNIANIVPPYRVSDEFLATTSAIEYALNVIGVKTVIVCGHSNCGGCAALYADEKKLKNAPNVRRWVKLMEPIKNEVLKFSKDPAKVAWLTERLNVINSLENLLTYPGVSERYERGEIELYGWHYIIQTGEIFSYDLKTESFKLLGSE</sequence>
<evidence type="ECO:0000256" key="8">
    <source>
        <dbReference type="RuleBase" id="RU003956"/>
    </source>
</evidence>
<dbReference type="Gene3D" id="3.40.1050.10">
    <property type="entry name" value="Carbonic anhydrase"/>
    <property type="match status" value="1"/>
</dbReference>
<dbReference type="InterPro" id="IPR045066">
    <property type="entry name" value="Beta_CA_cladeB"/>
</dbReference>
<dbReference type="GO" id="GO:0004089">
    <property type="term" value="F:carbonate dehydratase activity"/>
    <property type="evidence" value="ECO:0007669"/>
    <property type="project" value="UniProtKB-EC"/>
</dbReference>
<dbReference type="InterPro" id="IPR036874">
    <property type="entry name" value="Carbonic_anhydrase_sf"/>
</dbReference>
<evidence type="ECO:0000256" key="1">
    <source>
        <dbReference type="ARBA" id="ARBA00001947"/>
    </source>
</evidence>
<evidence type="ECO:0000256" key="4">
    <source>
        <dbReference type="ARBA" id="ARBA00022723"/>
    </source>
</evidence>
<dbReference type="PANTHER" id="PTHR11002:SF76">
    <property type="entry name" value="CARBONIC ANHYDRASE"/>
    <property type="match status" value="1"/>
</dbReference>
<comment type="caution">
    <text evidence="9">The sequence shown here is derived from an EMBL/GenBank/DDBJ whole genome shotgun (WGS) entry which is preliminary data.</text>
</comment>
<dbReference type="CDD" id="cd00884">
    <property type="entry name" value="beta_CA_cladeB"/>
    <property type="match status" value="1"/>
</dbReference>